<dbReference type="EMBL" id="BAABJK010000006">
    <property type="protein sequence ID" value="GAA4970764.1"/>
    <property type="molecule type" value="Genomic_DNA"/>
</dbReference>
<dbReference type="Proteomes" id="UP001501692">
    <property type="component" value="Unassembled WGS sequence"/>
</dbReference>
<accession>A0ABP9HHH2</accession>
<dbReference type="RefSeq" id="WP_345168123.1">
    <property type="nucleotide sequence ID" value="NZ_BAABJK010000006.1"/>
</dbReference>
<reference evidence="2" key="1">
    <citation type="journal article" date="2019" name="Int. J. Syst. Evol. Microbiol.">
        <title>The Global Catalogue of Microorganisms (GCM) 10K type strain sequencing project: providing services to taxonomists for standard genome sequencing and annotation.</title>
        <authorList>
            <consortium name="The Broad Institute Genomics Platform"/>
            <consortium name="The Broad Institute Genome Sequencing Center for Infectious Disease"/>
            <person name="Wu L."/>
            <person name="Ma J."/>
        </authorList>
    </citation>
    <scope>NUCLEOTIDE SEQUENCE [LARGE SCALE GENOMIC DNA]</scope>
    <source>
        <strain evidence="2">JCM 18287</strain>
    </source>
</reference>
<keyword evidence="2" id="KW-1185">Reference proteome</keyword>
<gene>
    <name evidence="1" type="ORF">GCM10023315_20840</name>
</gene>
<name>A0ABP9HHH2_9FLAO</name>
<protein>
    <submittedName>
        <fullName evidence="1">Uncharacterized protein</fullName>
    </submittedName>
</protein>
<organism evidence="1 2">
    <name type="scientific">Algibacter aquimarinus</name>
    <dbReference type="NCBI Taxonomy" id="1136748"/>
    <lineage>
        <taxon>Bacteria</taxon>
        <taxon>Pseudomonadati</taxon>
        <taxon>Bacteroidota</taxon>
        <taxon>Flavobacteriia</taxon>
        <taxon>Flavobacteriales</taxon>
        <taxon>Flavobacteriaceae</taxon>
        <taxon>Algibacter</taxon>
    </lineage>
</organism>
<proteinExistence type="predicted"/>
<comment type="caution">
    <text evidence="1">The sequence shown here is derived from an EMBL/GenBank/DDBJ whole genome shotgun (WGS) entry which is preliminary data.</text>
</comment>
<sequence>MKKYLKFVAIAPLFMAVLCEEDLDNCGFESPEAYTLNVENTATTYAANETIWLNAETSSMLVDFCNDTETPELVTDRELFIDGLFILKLNNQTDLNAEVFTDATINFDIGELFTFNTCAESTNYVPELTDDNQFYQYRLGVSVNTPGDYCMVSAYSNAFNLNTENNAQIFEAYNTLNDEIKFESCNTVFTRTGTDGHYFFTIE</sequence>
<evidence type="ECO:0000313" key="1">
    <source>
        <dbReference type="EMBL" id="GAA4970764.1"/>
    </source>
</evidence>
<evidence type="ECO:0000313" key="2">
    <source>
        <dbReference type="Proteomes" id="UP001501692"/>
    </source>
</evidence>